<dbReference type="PANTHER" id="PTHR43540:SF6">
    <property type="entry name" value="ISOCHORISMATASE-LIKE DOMAIN-CONTAINING PROTEIN"/>
    <property type="match status" value="1"/>
</dbReference>
<dbReference type="RefSeq" id="WP_181755923.1">
    <property type="nucleotide sequence ID" value="NZ_JACEOG010000001.1"/>
</dbReference>
<dbReference type="SUPFAM" id="SSF52499">
    <property type="entry name" value="Isochorismatase-like hydrolases"/>
    <property type="match status" value="1"/>
</dbReference>
<dbReference type="PANTHER" id="PTHR43540">
    <property type="entry name" value="PEROXYUREIDOACRYLATE/UREIDOACRYLATE AMIDOHYDROLASE-RELATED"/>
    <property type="match status" value="1"/>
</dbReference>
<keyword evidence="1" id="KW-0378">Hydrolase</keyword>
<sequence length="211" mass="22095">MNAPRRALIVIDVQNEYFDGILQIQAPSREQSLANITQALEVAASQDVPVVVVQHQTPEGAPVFAEGSHSWSLHPEIEALAQPTWKRVIKHKSSVFAGTDVAAWLADQGVDTISIVGYMTNNCDLGTAFGAEELGLEAEILSDATGAIHLANEAGKVSAADLHATLLVLLQSNLAAVASTEEWATAVEAGTALPKSDLGTSAMQGRAAFAG</sequence>
<dbReference type="InterPro" id="IPR000868">
    <property type="entry name" value="Isochorismatase-like_dom"/>
</dbReference>
<gene>
    <name evidence="3" type="ORF">H1W00_12100</name>
</gene>
<evidence type="ECO:0000313" key="3">
    <source>
        <dbReference type="EMBL" id="MBA4609222.1"/>
    </source>
</evidence>
<accession>A0A838XGP2</accession>
<evidence type="ECO:0000259" key="2">
    <source>
        <dbReference type="Pfam" id="PF00857"/>
    </source>
</evidence>
<feature type="domain" description="Isochorismatase-like" evidence="2">
    <location>
        <begin position="7"/>
        <end position="181"/>
    </location>
</feature>
<evidence type="ECO:0000313" key="4">
    <source>
        <dbReference type="Proteomes" id="UP000550354"/>
    </source>
</evidence>
<dbReference type="Pfam" id="PF00857">
    <property type="entry name" value="Isochorismatase"/>
    <property type="match status" value="1"/>
</dbReference>
<protein>
    <submittedName>
        <fullName evidence="3">Isochorismatase family protein</fullName>
    </submittedName>
</protein>
<dbReference type="InterPro" id="IPR050272">
    <property type="entry name" value="Isochorismatase-like_hydrls"/>
</dbReference>
<keyword evidence="4" id="KW-1185">Reference proteome</keyword>
<comment type="caution">
    <text evidence="3">The sequence shown here is derived from an EMBL/GenBank/DDBJ whole genome shotgun (WGS) entry which is preliminary data.</text>
</comment>
<reference evidence="3 4" key="1">
    <citation type="submission" date="2020-07" db="EMBL/GenBank/DDBJ databases">
        <title>Draft genome and description of Aeromicrobium phoceense strain Marseille-Q0843 isolated from healthy skin swab.</title>
        <authorList>
            <person name="Boxberger M."/>
            <person name="La Scola B."/>
        </authorList>
    </citation>
    <scope>NUCLEOTIDE SEQUENCE [LARGE SCALE GENOMIC DNA]</scope>
    <source>
        <strain evidence="3 4">Marseille-Q0843</strain>
    </source>
</reference>
<dbReference type="AlphaFoldDB" id="A0A838XGP2"/>
<evidence type="ECO:0000256" key="1">
    <source>
        <dbReference type="ARBA" id="ARBA00022801"/>
    </source>
</evidence>
<proteinExistence type="predicted"/>
<dbReference type="Proteomes" id="UP000550354">
    <property type="component" value="Unassembled WGS sequence"/>
</dbReference>
<organism evidence="3 4">
    <name type="scientific">Aeromicrobium phoceense</name>
    <dbReference type="NCBI Taxonomy" id="2754045"/>
    <lineage>
        <taxon>Bacteria</taxon>
        <taxon>Bacillati</taxon>
        <taxon>Actinomycetota</taxon>
        <taxon>Actinomycetes</taxon>
        <taxon>Propionibacteriales</taxon>
        <taxon>Nocardioidaceae</taxon>
        <taxon>Aeromicrobium</taxon>
    </lineage>
</organism>
<name>A0A838XGP2_9ACTN</name>
<dbReference type="InterPro" id="IPR036380">
    <property type="entry name" value="Isochorismatase-like_sf"/>
</dbReference>
<dbReference type="Gene3D" id="3.40.50.850">
    <property type="entry name" value="Isochorismatase-like"/>
    <property type="match status" value="1"/>
</dbReference>
<dbReference type="EMBL" id="JACEOG010000001">
    <property type="protein sequence ID" value="MBA4609222.1"/>
    <property type="molecule type" value="Genomic_DNA"/>
</dbReference>
<dbReference type="GO" id="GO:0016787">
    <property type="term" value="F:hydrolase activity"/>
    <property type="evidence" value="ECO:0007669"/>
    <property type="project" value="UniProtKB-KW"/>
</dbReference>